<proteinExistence type="predicted"/>
<dbReference type="AlphaFoldDB" id="A0A1H6CN99"/>
<keyword evidence="1" id="KW-1133">Transmembrane helix</keyword>
<name>A0A1H6CN99_9ACTN</name>
<feature type="transmembrane region" description="Helical" evidence="1">
    <location>
        <begin position="206"/>
        <end position="224"/>
    </location>
</feature>
<evidence type="ECO:0000256" key="1">
    <source>
        <dbReference type="SAM" id="Phobius"/>
    </source>
</evidence>
<organism evidence="3 4">
    <name type="scientific">Actinacidiphila yanglinensis</name>
    <dbReference type="NCBI Taxonomy" id="310779"/>
    <lineage>
        <taxon>Bacteria</taxon>
        <taxon>Bacillati</taxon>
        <taxon>Actinomycetota</taxon>
        <taxon>Actinomycetes</taxon>
        <taxon>Kitasatosporales</taxon>
        <taxon>Streptomycetaceae</taxon>
        <taxon>Actinacidiphila</taxon>
    </lineage>
</organism>
<feature type="transmembrane region" description="Helical" evidence="1">
    <location>
        <begin position="20"/>
        <end position="38"/>
    </location>
</feature>
<dbReference type="Proteomes" id="UP000236754">
    <property type="component" value="Unassembled WGS sequence"/>
</dbReference>
<dbReference type="SMART" id="SM00014">
    <property type="entry name" value="acidPPc"/>
    <property type="match status" value="1"/>
</dbReference>
<dbReference type="RefSeq" id="WP_103887715.1">
    <property type="nucleotide sequence ID" value="NZ_FNVU01000009.1"/>
</dbReference>
<keyword evidence="1" id="KW-0472">Membrane</keyword>
<dbReference type="InterPro" id="IPR036938">
    <property type="entry name" value="PAP2/HPO_sf"/>
</dbReference>
<dbReference type="PANTHER" id="PTHR14969">
    <property type="entry name" value="SPHINGOSINE-1-PHOSPHATE PHOSPHOHYDROLASE"/>
    <property type="match status" value="1"/>
</dbReference>
<dbReference type="Gene3D" id="1.20.144.10">
    <property type="entry name" value="Phosphatidic acid phosphatase type 2/haloperoxidase"/>
    <property type="match status" value="1"/>
</dbReference>
<dbReference type="Pfam" id="PF01569">
    <property type="entry name" value="PAP2"/>
    <property type="match status" value="1"/>
</dbReference>
<evidence type="ECO:0000259" key="2">
    <source>
        <dbReference type="SMART" id="SM00014"/>
    </source>
</evidence>
<evidence type="ECO:0000313" key="3">
    <source>
        <dbReference type="EMBL" id="SEG74420.1"/>
    </source>
</evidence>
<evidence type="ECO:0000313" key="4">
    <source>
        <dbReference type="Proteomes" id="UP000236754"/>
    </source>
</evidence>
<reference evidence="3 4" key="1">
    <citation type="submission" date="2016-10" db="EMBL/GenBank/DDBJ databases">
        <authorList>
            <person name="de Groot N.N."/>
        </authorList>
    </citation>
    <scope>NUCLEOTIDE SEQUENCE [LARGE SCALE GENOMIC DNA]</scope>
    <source>
        <strain evidence="3 4">CGMCC 4.2023</strain>
    </source>
</reference>
<dbReference type="EMBL" id="FNVU01000009">
    <property type="protein sequence ID" value="SEG74420.1"/>
    <property type="molecule type" value="Genomic_DNA"/>
</dbReference>
<feature type="transmembrane region" description="Helical" evidence="1">
    <location>
        <begin position="102"/>
        <end position="122"/>
    </location>
</feature>
<dbReference type="InterPro" id="IPR000326">
    <property type="entry name" value="PAP2/HPO"/>
</dbReference>
<feature type="transmembrane region" description="Helical" evidence="1">
    <location>
        <begin position="142"/>
        <end position="164"/>
    </location>
</feature>
<sequence>MPRSPLGPHHPLPYTRRTLGWAAGLALAFAVLAAVVLTRHGTPYPVDTGPHRWSVRHRPHGWATAARGVTHAGTGPYPYLAAALGGWLAGSRGRWTAARAGVPLALLAVVGLLAEQLVRLALSTALHRARPPAADWAVSVSGYSFPSGHTSSSAMAAGLLAWGVLRAWPGAVGRTLAVLCAVAAVAVGCSRVYLGVHWPTDVLGGWLYAGCCLLLLLPPLDGYARRLDGSAPDRGSGVRP</sequence>
<dbReference type="SUPFAM" id="SSF48317">
    <property type="entry name" value="Acid phosphatase/Vanadium-dependent haloperoxidase"/>
    <property type="match status" value="1"/>
</dbReference>
<keyword evidence="1" id="KW-0812">Transmembrane</keyword>
<dbReference type="OrthoDB" id="5289372at2"/>
<gene>
    <name evidence="3" type="ORF">SAMN05216223_109227</name>
</gene>
<feature type="transmembrane region" description="Helical" evidence="1">
    <location>
        <begin position="176"/>
        <end position="194"/>
    </location>
</feature>
<protein>
    <submittedName>
        <fullName evidence="3">Undecaprenyl-diphosphatase</fullName>
    </submittedName>
</protein>
<accession>A0A1H6CN99</accession>
<keyword evidence="4" id="KW-1185">Reference proteome</keyword>
<feature type="domain" description="Phosphatidic acid phosphatase type 2/haloperoxidase" evidence="2">
    <location>
        <begin position="102"/>
        <end position="217"/>
    </location>
</feature>
<dbReference type="PANTHER" id="PTHR14969:SF13">
    <property type="entry name" value="AT30094P"/>
    <property type="match status" value="1"/>
</dbReference>